<reference evidence="1 2" key="1">
    <citation type="submission" date="2017-08" db="EMBL/GenBank/DDBJ databases">
        <title>Virgibacillus indicus sp. nov. and Virgibacillus profoundi sp. nov, two moderately halophilic bacteria isolated from marine sediment by using the Microfluidic Streak Plate.</title>
        <authorList>
            <person name="Xu B."/>
            <person name="Hu B."/>
            <person name="Wang J."/>
            <person name="Zhu Y."/>
            <person name="Huang L."/>
            <person name="Du W."/>
            <person name="Huang Y."/>
        </authorList>
    </citation>
    <scope>NUCLEOTIDE SEQUENCE [LARGE SCALE GENOMIC DNA]</scope>
    <source>
        <strain evidence="1 2">IO3-P3-H5</strain>
    </source>
</reference>
<dbReference type="EMBL" id="NPOA01000004">
    <property type="protein sequence ID" value="PAV30223.1"/>
    <property type="molecule type" value="Genomic_DNA"/>
</dbReference>
<gene>
    <name evidence="1" type="ORF">CIL05_07080</name>
</gene>
<name>A0A2A2IGL3_9BACI</name>
<accession>A0A2A2IGL3</accession>
<keyword evidence="2" id="KW-1185">Reference proteome</keyword>
<dbReference type="AlphaFoldDB" id="A0A2A2IGL3"/>
<proteinExistence type="predicted"/>
<comment type="caution">
    <text evidence="1">The sequence shown here is derived from an EMBL/GenBank/DDBJ whole genome shotgun (WGS) entry which is preliminary data.</text>
</comment>
<dbReference type="Proteomes" id="UP000218887">
    <property type="component" value="Unassembled WGS sequence"/>
</dbReference>
<evidence type="ECO:0000313" key="2">
    <source>
        <dbReference type="Proteomes" id="UP000218887"/>
    </source>
</evidence>
<organism evidence="1 2">
    <name type="scientific">Virgibacillus profundi</name>
    <dbReference type="NCBI Taxonomy" id="2024555"/>
    <lineage>
        <taxon>Bacteria</taxon>
        <taxon>Bacillati</taxon>
        <taxon>Bacillota</taxon>
        <taxon>Bacilli</taxon>
        <taxon>Bacillales</taxon>
        <taxon>Bacillaceae</taxon>
        <taxon>Virgibacillus</taxon>
    </lineage>
</organism>
<sequence length="62" mass="7155">MEINKTILKLLQGSTIRMSYDDFETLTDHIQNEVSDNVYKQFNSLKSYNDTLGTIKVLKVSL</sequence>
<evidence type="ECO:0000313" key="1">
    <source>
        <dbReference type="EMBL" id="PAV30223.1"/>
    </source>
</evidence>
<protein>
    <submittedName>
        <fullName evidence="1">Uncharacterized protein</fullName>
    </submittedName>
</protein>